<name>A0ABD2P8Q9_9CUCU</name>
<dbReference type="EMBL" id="JABFTP020000185">
    <property type="protein sequence ID" value="KAL3287356.1"/>
    <property type="molecule type" value="Genomic_DNA"/>
</dbReference>
<protein>
    <submittedName>
        <fullName evidence="2">Uncharacterized protein</fullName>
    </submittedName>
</protein>
<feature type="region of interest" description="Disordered" evidence="1">
    <location>
        <begin position="37"/>
        <end position="68"/>
    </location>
</feature>
<accession>A0ABD2P8Q9</accession>
<reference evidence="2 3" key="1">
    <citation type="journal article" date="2021" name="BMC Biol.">
        <title>Horizontally acquired antibacterial genes associated with adaptive radiation of ladybird beetles.</title>
        <authorList>
            <person name="Li H.S."/>
            <person name="Tang X.F."/>
            <person name="Huang Y.H."/>
            <person name="Xu Z.Y."/>
            <person name="Chen M.L."/>
            <person name="Du X.Y."/>
            <person name="Qiu B.Y."/>
            <person name="Chen P.T."/>
            <person name="Zhang W."/>
            <person name="Slipinski A."/>
            <person name="Escalona H.E."/>
            <person name="Waterhouse R.M."/>
            <person name="Zwick A."/>
            <person name="Pang H."/>
        </authorList>
    </citation>
    <scope>NUCLEOTIDE SEQUENCE [LARGE SCALE GENOMIC DNA]</scope>
    <source>
        <strain evidence="2">SYSU2018</strain>
    </source>
</reference>
<keyword evidence="3" id="KW-1185">Reference proteome</keyword>
<evidence type="ECO:0000313" key="3">
    <source>
        <dbReference type="Proteomes" id="UP001516400"/>
    </source>
</evidence>
<dbReference type="Proteomes" id="UP001516400">
    <property type="component" value="Unassembled WGS sequence"/>
</dbReference>
<evidence type="ECO:0000313" key="2">
    <source>
        <dbReference type="EMBL" id="KAL3287356.1"/>
    </source>
</evidence>
<evidence type="ECO:0000256" key="1">
    <source>
        <dbReference type="SAM" id="MobiDB-lite"/>
    </source>
</evidence>
<sequence>MDALLHVRSTELVSRGNPRGLPSYVLFSSAFEPFKREKQQPKEFSPAADELDMADKNEDIQEDENFSW</sequence>
<organism evidence="2 3">
    <name type="scientific">Cryptolaemus montrouzieri</name>
    <dbReference type="NCBI Taxonomy" id="559131"/>
    <lineage>
        <taxon>Eukaryota</taxon>
        <taxon>Metazoa</taxon>
        <taxon>Ecdysozoa</taxon>
        <taxon>Arthropoda</taxon>
        <taxon>Hexapoda</taxon>
        <taxon>Insecta</taxon>
        <taxon>Pterygota</taxon>
        <taxon>Neoptera</taxon>
        <taxon>Endopterygota</taxon>
        <taxon>Coleoptera</taxon>
        <taxon>Polyphaga</taxon>
        <taxon>Cucujiformia</taxon>
        <taxon>Coccinelloidea</taxon>
        <taxon>Coccinellidae</taxon>
        <taxon>Scymninae</taxon>
        <taxon>Scymnini</taxon>
        <taxon>Cryptolaemus</taxon>
    </lineage>
</organism>
<dbReference type="AlphaFoldDB" id="A0ABD2P8Q9"/>
<feature type="non-terminal residue" evidence="2">
    <location>
        <position position="68"/>
    </location>
</feature>
<proteinExistence type="predicted"/>
<comment type="caution">
    <text evidence="2">The sequence shown here is derived from an EMBL/GenBank/DDBJ whole genome shotgun (WGS) entry which is preliminary data.</text>
</comment>
<gene>
    <name evidence="2" type="ORF">HHI36_001830</name>
</gene>